<keyword evidence="3" id="KW-1185">Reference proteome</keyword>
<feature type="compositionally biased region" description="Polar residues" evidence="1">
    <location>
        <begin position="1"/>
        <end position="14"/>
    </location>
</feature>
<dbReference type="Proteomes" id="UP001066276">
    <property type="component" value="Chromosome 7"/>
</dbReference>
<proteinExistence type="predicted"/>
<protein>
    <submittedName>
        <fullName evidence="2">Uncharacterized protein</fullName>
    </submittedName>
</protein>
<reference evidence="2" key="1">
    <citation type="journal article" date="2022" name="bioRxiv">
        <title>Sequencing and chromosome-scale assembly of the giantPleurodeles waltlgenome.</title>
        <authorList>
            <person name="Brown T."/>
            <person name="Elewa A."/>
            <person name="Iarovenko S."/>
            <person name="Subramanian E."/>
            <person name="Araus A.J."/>
            <person name="Petzold A."/>
            <person name="Susuki M."/>
            <person name="Suzuki K.-i.T."/>
            <person name="Hayashi T."/>
            <person name="Toyoda A."/>
            <person name="Oliveira C."/>
            <person name="Osipova E."/>
            <person name="Leigh N.D."/>
            <person name="Simon A."/>
            <person name="Yun M.H."/>
        </authorList>
    </citation>
    <scope>NUCLEOTIDE SEQUENCE</scope>
    <source>
        <strain evidence="2">20211129_DDA</strain>
        <tissue evidence="2">Liver</tissue>
    </source>
</reference>
<sequence>MGQRQTPLPSPTRSHSSDRCVTSGMGRPPGRGGDQGPLVSGRIWDPYQLIGASGDPASTESISSCCEREGSAGVHGQHHCNVVLQ</sequence>
<evidence type="ECO:0000313" key="3">
    <source>
        <dbReference type="Proteomes" id="UP001066276"/>
    </source>
</evidence>
<evidence type="ECO:0000256" key="1">
    <source>
        <dbReference type="SAM" id="MobiDB-lite"/>
    </source>
</evidence>
<accession>A0AAV7PPP2</accession>
<feature type="region of interest" description="Disordered" evidence="1">
    <location>
        <begin position="1"/>
        <end position="44"/>
    </location>
</feature>
<dbReference type="EMBL" id="JANPWB010000011">
    <property type="protein sequence ID" value="KAJ1130156.1"/>
    <property type="molecule type" value="Genomic_DNA"/>
</dbReference>
<feature type="non-terminal residue" evidence="2">
    <location>
        <position position="85"/>
    </location>
</feature>
<comment type="caution">
    <text evidence="2">The sequence shown here is derived from an EMBL/GenBank/DDBJ whole genome shotgun (WGS) entry which is preliminary data.</text>
</comment>
<name>A0AAV7PPP2_PLEWA</name>
<organism evidence="2 3">
    <name type="scientific">Pleurodeles waltl</name>
    <name type="common">Iberian ribbed newt</name>
    <dbReference type="NCBI Taxonomy" id="8319"/>
    <lineage>
        <taxon>Eukaryota</taxon>
        <taxon>Metazoa</taxon>
        <taxon>Chordata</taxon>
        <taxon>Craniata</taxon>
        <taxon>Vertebrata</taxon>
        <taxon>Euteleostomi</taxon>
        <taxon>Amphibia</taxon>
        <taxon>Batrachia</taxon>
        <taxon>Caudata</taxon>
        <taxon>Salamandroidea</taxon>
        <taxon>Salamandridae</taxon>
        <taxon>Pleurodelinae</taxon>
        <taxon>Pleurodeles</taxon>
    </lineage>
</organism>
<gene>
    <name evidence="2" type="ORF">NDU88_008512</name>
</gene>
<evidence type="ECO:0000313" key="2">
    <source>
        <dbReference type="EMBL" id="KAJ1130156.1"/>
    </source>
</evidence>
<dbReference type="AlphaFoldDB" id="A0AAV7PPP2"/>